<accession>A0ABU9F301</accession>
<evidence type="ECO:0000256" key="2">
    <source>
        <dbReference type="ARBA" id="ARBA00007400"/>
    </source>
</evidence>
<keyword evidence="5 7" id="KW-1133">Transmembrane helix</keyword>
<feature type="transmembrane region" description="Helical" evidence="7">
    <location>
        <begin position="244"/>
        <end position="261"/>
    </location>
</feature>
<dbReference type="PANTHER" id="PTHR40074">
    <property type="entry name" value="O-ACETYLTRANSFERASE WECH"/>
    <property type="match status" value="1"/>
</dbReference>
<dbReference type="PANTHER" id="PTHR40074:SF4">
    <property type="entry name" value="INNER MEMBRANE PROTEIN YCFT"/>
    <property type="match status" value="1"/>
</dbReference>
<evidence type="ECO:0000256" key="3">
    <source>
        <dbReference type="ARBA" id="ARBA00022475"/>
    </source>
</evidence>
<sequence>MSTQEKNGTILWINTLKGACILLVILHHSIITTLTPSIDYLSSGVLPARLWDLFNKSVSPLRMPAFFFVSGLLASSAVLKKNWTDVFTKKVSNLLYLYILWGFLQWLFIKKIITEPMGVQLSNAENSAYATSIYGFSHLLFSASTSLWYLYALAGYFFITKILNKQRYITITLAVILNYLPSLGVIESWGLISISQNMIFFVVGVYFSKIIINWCEIKKENIIPWTLIFILALANIKLGVGKNIFICVMAIILSIKICQYLNDKFDMSWLNWIGKNTLQIYVIHRIYVEIFGISLLHLGVDDGLFMNHTYSMTWSIIYPLVSVFTYATLSIFTWKLLNNGYGKNLFSHPGLVNKKPQQTS</sequence>
<dbReference type="EMBL" id="JARXNK020000097">
    <property type="protein sequence ID" value="MEL0550761.1"/>
    <property type="molecule type" value="Genomic_DNA"/>
</dbReference>
<keyword evidence="10" id="KW-1185">Reference proteome</keyword>
<feature type="transmembrane region" description="Helical" evidence="7">
    <location>
        <begin position="61"/>
        <end position="79"/>
    </location>
</feature>
<dbReference type="RefSeq" id="WP_331850862.1">
    <property type="nucleotide sequence ID" value="NZ_JARXNK020000097.1"/>
</dbReference>
<keyword evidence="3" id="KW-1003">Cell membrane</keyword>
<proteinExistence type="inferred from homology"/>
<keyword evidence="4 7" id="KW-0812">Transmembrane</keyword>
<evidence type="ECO:0000256" key="1">
    <source>
        <dbReference type="ARBA" id="ARBA00004651"/>
    </source>
</evidence>
<keyword evidence="9" id="KW-0012">Acyltransferase</keyword>
<dbReference type="GO" id="GO:0016746">
    <property type="term" value="F:acyltransferase activity"/>
    <property type="evidence" value="ECO:0007669"/>
    <property type="project" value="UniProtKB-KW"/>
</dbReference>
<feature type="transmembrane region" description="Helical" evidence="7">
    <location>
        <begin position="282"/>
        <end position="300"/>
    </location>
</feature>
<evidence type="ECO:0000313" key="9">
    <source>
        <dbReference type="EMBL" id="MEL0550761.1"/>
    </source>
</evidence>
<evidence type="ECO:0000256" key="7">
    <source>
        <dbReference type="SAM" id="Phobius"/>
    </source>
</evidence>
<evidence type="ECO:0000256" key="5">
    <source>
        <dbReference type="ARBA" id="ARBA00022989"/>
    </source>
</evidence>
<protein>
    <submittedName>
        <fullName evidence="9">Acyltransferase family protein</fullName>
    </submittedName>
</protein>
<gene>
    <name evidence="9" type="ORF">QFI96_003485</name>
</gene>
<evidence type="ECO:0000259" key="8">
    <source>
        <dbReference type="Pfam" id="PF01757"/>
    </source>
</evidence>
<organism evidence="9 10">
    <name type="scientific">Raoultella lignicola</name>
    <dbReference type="NCBI Taxonomy" id="3040939"/>
    <lineage>
        <taxon>Bacteria</taxon>
        <taxon>Pseudomonadati</taxon>
        <taxon>Pseudomonadota</taxon>
        <taxon>Gammaproteobacteria</taxon>
        <taxon>Enterobacterales</taxon>
        <taxon>Enterobacteriaceae</taxon>
        <taxon>Klebsiella/Raoultella group</taxon>
        <taxon>Raoultella</taxon>
    </lineage>
</organism>
<dbReference type="InterPro" id="IPR002656">
    <property type="entry name" value="Acyl_transf_3_dom"/>
</dbReference>
<evidence type="ECO:0000256" key="6">
    <source>
        <dbReference type="ARBA" id="ARBA00023136"/>
    </source>
</evidence>
<feature type="transmembrane region" description="Helical" evidence="7">
    <location>
        <begin position="20"/>
        <end position="41"/>
    </location>
</feature>
<comment type="caution">
    <text evidence="9">The sequence shown here is derived from an EMBL/GenBank/DDBJ whole genome shotgun (WGS) entry which is preliminary data.</text>
</comment>
<evidence type="ECO:0000313" key="10">
    <source>
        <dbReference type="Proteomes" id="UP001312893"/>
    </source>
</evidence>
<comment type="subcellular location">
    <subcellularLocation>
        <location evidence="1">Cell membrane</location>
        <topology evidence="1">Multi-pass membrane protein</topology>
    </subcellularLocation>
</comment>
<evidence type="ECO:0000256" key="4">
    <source>
        <dbReference type="ARBA" id="ARBA00022692"/>
    </source>
</evidence>
<feature type="transmembrane region" description="Helical" evidence="7">
    <location>
        <begin position="198"/>
        <end position="215"/>
    </location>
</feature>
<feature type="transmembrane region" description="Helical" evidence="7">
    <location>
        <begin position="222"/>
        <end position="238"/>
    </location>
</feature>
<keyword evidence="9" id="KW-0808">Transferase</keyword>
<feature type="transmembrane region" description="Helical" evidence="7">
    <location>
        <begin position="91"/>
        <end position="113"/>
    </location>
</feature>
<keyword evidence="6 7" id="KW-0472">Membrane</keyword>
<feature type="domain" description="Acyltransferase 3" evidence="8">
    <location>
        <begin position="11"/>
        <end position="327"/>
    </location>
</feature>
<feature type="transmembrane region" description="Helical" evidence="7">
    <location>
        <begin position="133"/>
        <end position="159"/>
    </location>
</feature>
<dbReference type="Proteomes" id="UP001312893">
    <property type="component" value="Unassembled WGS sequence"/>
</dbReference>
<feature type="transmembrane region" description="Helical" evidence="7">
    <location>
        <begin position="171"/>
        <end position="192"/>
    </location>
</feature>
<feature type="transmembrane region" description="Helical" evidence="7">
    <location>
        <begin position="312"/>
        <end position="334"/>
    </location>
</feature>
<dbReference type="Pfam" id="PF01757">
    <property type="entry name" value="Acyl_transf_3"/>
    <property type="match status" value="1"/>
</dbReference>
<comment type="similarity">
    <text evidence="2">Belongs to the acyltransferase 3 family.</text>
</comment>
<reference evidence="9 10" key="1">
    <citation type="submission" date="2024-04" db="EMBL/GenBank/DDBJ databases">
        <title>Two novel Raoultella species associated with bleeding cankers of broadleaf hosts, Raoultella scottia sp. nov. and Raoultella lignicola sp. nov.</title>
        <authorList>
            <person name="Brady C.L."/>
        </authorList>
    </citation>
    <scope>NUCLEOTIDE SEQUENCE [LARGE SCALE GENOMIC DNA]</scope>
    <source>
        <strain evidence="9 10">TW_WC1a.1</strain>
    </source>
</reference>
<name>A0ABU9F301_9ENTR</name>